<dbReference type="PANTHER" id="PTHR42878">
    <property type="entry name" value="TWO-COMPONENT HISTIDINE KINASE"/>
    <property type="match status" value="1"/>
</dbReference>
<organism evidence="11 12">
    <name type="scientific">Chryseobacterium gambrini</name>
    <dbReference type="NCBI Taxonomy" id="373672"/>
    <lineage>
        <taxon>Bacteria</taxon>
        <taxon>Pseudomonadati</taxon>
        <taxon>Bacteroidota</taxon>
        <taxon>Flavobacteriia</taxon>
        <taxon>Flavobacteriales</taxon>
        <taxon>Weeksellaceae</taxon>
        <taxon>Chryseobacterium group</taxon>
        <taxon>Chryseobacterium</taxon>
    </lineage>
</organism>
<dbReference type="GO" id="GO:0007234">
    <property type="term" value="P:osmosensory signaling via phosphorelay pathway"/>
    <property type="evidence" value="ECO:0007669"/>
    <property type="project" value="TreeGrafter"/>
</dbReference>
<gene>
    <name evidence="11" type="ORF">QX233_18405</name>
</gene>
<dbReference type="Proteomes" id="UP001225933">
    <property type="component" value="Unassembled WGS sequence"/>
</dbReference>
<protein>
    <recommendedName>
        <fullName evidence="2">histidine kinase</fullName>
        <ecNumber evidence="2">2.7.13.3</ecNumber>
    </recommendedName>
</protein>
<name>A0AAJ1VLA0_9FLAO</name>
<reference evidence="11" key="1">
    <citation type="submission" date="2023-06" db="EMBL/GenBank/DDBJ databases">
        <title>Two Chryseobacterium gambrini strains from China.</title>
        <authorList>
            <person name="Zeng J."/>
            <person name="Wu Y."/>
        </authorList>
    </citation>
    <scope>NUCLEOTIDE SEQUENCE</scope>
    <source>
        <strain evidence="11">SQ219</strain>
    </source>
</reference>
<evidence type="ECO:0000256" key="7">
    <source>
        <dbReference type="ARBA" id="ARBA00023012"/>
    </source>
</evidence>
<keyword evidence="3" id="KW-0808">Transferase</keyword>
<evidence type="ECO:0000256" key="8">
    <source>
        <dbReference type="SAM" id="Coils"/>
    </source>
</evidence>
<dbReference type="RefSeq" id="WP_214588086.1">
    <property type="nucleotide sequence ID" value="NZ_JAUHGV010000029.1"/>
</dbReference>
<keyword evidence="8" id="KW-0175">Coiled coil</keyword>
<proteinExistence type="predicted"/>
<keyword evidence="7" id="KW-0902">Two-component regulatory system</keyword>
<keyword evidence="6" id="KW-0067">ATP-binding</keyword>
<keyword evidence="5 11" id="KW-0418">Kinase</keyword>
<feature type="transmembrane region" description="Helical" evidence="9">
    <location>
        <begin position="66"/>
        <end position="84"/>
    </location>
</feature>
<dbReference type="PROSITE" id="PS50109">
    <property type="entry name" value="HIS_KIN"/>
    <property type="match status" value="1"/>
</dbReference>
<dbReference type="Gene3D" id="1.10.287.130">
    <property type="match status" value="1"/>
</dbReference>
<evidence type="ECO:0000256" key="5">
    <source>
        <dbReference type="ARBA" id="ARBA00022777"/>
    </source>
</evidence>
<keyword evidence="9" id="KW-1133">Transmembrane helix</keyword>
<dbReference type="InterPro" id="IPR050351">
    <property type="entry name" value="BphY/WalK/GraS-like"/>
</dbReference>
<dbReference type="EC" id="2.7.13.3" evidence="2"/>
<feature type="coiled-coil region" evidence="8">
    <location>
        <begin position="95"/>
        <end position="133"/>
    </location>
</feature>
<evidence type="ECO:0000313" key="12">
    <source>
        <dbReference type="Proteomes" id="UP001225933"/>
    </source>
</evidence>
<dbReference type="GO" id="GO:0000155">
    <property type="term" value="F:phosphorelay sensor kinase activity"/>
    <property type="evidence" value="ECO:0007669"/>
    <property type="project" value="InterPro"/>
</dbReference>
<accession>A0AAJ1VLA0</accession>
<sequence>MECYISDNGRLFQREVNNIHRRTDVFDPFTLFENNIFFDEALNNLFADFQDGNVDPYKKPEIWETGIFKVAFFILFILMVFFLIKIRNFYIEREKEKLRIEIENHTKDLVILLDKLQKSKEKLKIKLENQEKLTRLICHDIKSPLRFINLNLKSLISTTDDMEIKESLISTQETTEELYHFVLNSLDYTKLFLTDDEYRETINLRQLIHEKIMIFRNLAAKKNIDLINNVDENIVFNNNKALLEMLFHNLIDNAVKYTSIGTVTISAYQKEQNIIVFIQDTGNGMNPEKLGRINNYQNTDVDSSKGIGYKIITEIVKKTGVKMKLKNRLGGGLEVKIWLTLYN</sequence>
<evidence type="ECO:0000256" key="1">
    <source>
        <dbReference type="ARBA" id="ARBA00000085"/>
    </source>
</evidence>
<evidence type="ECO:0000313" key="11">
    <source>
        <dbReference type="EMBL" id="MDN4014448.1"/>
    </source>
</evidence>
<dbReference type="InterPro" id="IPR005467">
    <property type="entry name" value="His_kinase_dom"/>
</dbReference>
<dbReference type="SMART" id="SM00387">
    <property type="entry name" value="HATPase_c"/>
    <property type="match status" value="1"/>
</dbReference>
<keyword evidence="4" id="KW-0547">Nucleotide-binding</keyword>
<keyword evidence="9" id="KW-0472">Membrane</keyword>
<dbReference type="SUPFAM" id="SSF55874">
    <property type="entry name" value="ATPase domain of HSP90 chaperone/DNA topoisomerase II/histidine kinase"/>
    <property type="match status" value="1"/>
</dbReference>
<dbReference type="InterPro" id="IPR036097">
    <property type="entry name" value="HisK_dim/P_sf"/>
</dbReference>
<evidence type="ECO:0000259" key="10">
    <source>
        <dbReference type="PROSITE" id="PS50109"/>
    </source>
</evidence>
<evidence type="ECO:0000256" key="2">
    <source>
        <dbReference type="ARBA" id="ARBA00012438"/>
    </source>
</evidence>
<dbReference type="GO" id="GO:0005524">
    <property type="term" value="F:ATP binding"/>
    <property type="evidence" value="ECO:0007669"/>
    <property type="project" value="UniProtKB-KW"/>
</dbReference>
<evidence type="ECO:0000256" key="3">
    <source>
        <dbReference type="ARBA" id="ARBA00022679"/>
    </source>
</evidence>
<evidence type="ECO:0000256" key="4">
    <source>
        <dbReference type="ARBA" id="ARBA00022741"/>
    </source>
</evidence>
<dbReference type="InterPro" id="IPR003594">
    <property type="entry name" value="HATPase_dom"/>
</dbReference>
<feature type="domain" description="Histidine kinase" evidence="10">
    <location>
        <begin position="136"/>
        <end position="343"/>
    </location>
</feature>
<dbReference type="AlphaFoldDB" id="A0AAJ1VLA0"/>
<dbReference type="EMBL" id="JAUHGV010000029">
    <property type="protein sequence ID" value="MDN4014448.1"/>
    <property type="molecule type" value="Genomic_DNA"/>
</dbReference>
<comment type="catalytic activity">
    <reaction evidence="1">
        <text>ATP + protein L-histidine = ADP + protein N-phospho-L-histidine.</text>
        <dbReference type="EC" id="2.7.13.3"/>
    </reaction>
</comment>
<comment type="caution">
    <text evidence="11">The sequence shown here is derived from an EMBL/GenBank/DDBJ whole genome shotgun (WGS) entry which is preliminary data.</text>
</comment>
<dbReference type="GO" id="GO:0000156">
    <property type="term" value="F:phosphorelay response regulator activity"/>
    <property type="evidence" value="ECO:0007669"/>
    <property type="project" value="TreeGrafter"/>
</dbReference>
<evidence type="ECO:0000256" key="9">
    <source>
        <dbReference type="SAM" id="Phobius"/>
    </source>
</evidence>
<dbReference type="Gene3D" id="3.30.565.10">
    <property type="entry name" value="Histidine kinase-like ATPase, C-terminal domain"/>
    <property type="match status" value="1"/>
</dbReference>
<evidence type="ECO:0000256" key="6">
    <source>
        <dbReference type="ARBA" id="ARBA00022840"/>
    </source>
</evidence>
<keyword evidence="9" id="KW-0812">Transmembrane</keyword>
<dbReference type="InterPro" id="IPR036890">
    <property type="entry name" value="HATPase_C_sf"/>
</dbReference>
<dbReference type="SUPFAM" id="SSF47384">
    <property type="entry name" value="Homodimeric domain of signal transducing histidine kinase"/>
    <property type="match status" value="1"/>
</dbReference>
<dbReference type="Pfam" id="PF02518">
    <property type="entry name" value="HATPase_c"/>
    <property type="match status" value="1"/>
</dbReference>
<dbReference type="PANTHER" id="PTHR42878:SF7">
    <property type="entry name" value="SENSOR HISTIDINE KINASE GLRK"/>
    <property type="match status" value="1"/>
</dbReference>
<dbReference type="GO" id="GO:0030295">
    <property type="term" value="F:protein kinase activator activity"/>
    <property type="evidence" value="ECO:0007669"/>
    <property type="project" value="TreeGrafter"/>
</dbReference>